<evidence type="ECO:0000313" key="7">
    <source>
        <dbReference type="RefSeq" id="XP_036362759.1"/>
    </source>
</evidence>
<protein>
    <submittedName>
        <fullName evidence="7">Tubulin alpha chain-like isoform X1</fullName>
    </submittedName>
</protein>
<evidence type="ECO:0000256" key="2">
    <source>
        <dbReference type="ARBA" id="ARBA00022701"/>
    </source>
</evidence>
<reference evidence="7" key="1">
    <citation type="submission" date="2025-08" db="UniProtKB">
        <authorList>
            <consortium name="RefSeq"/>
        </authorList>
    </citation>
    <scope>IDENTIFICATION</scope>
</reference>
<comment type="similarity">
    <text evidence="1">Belongs to the tubulin family.</text>
</comment>
<dbReference type="PANTHER" id="PTHR11588">
    <property type="entry name" value="TUBULIN"/>
    <property type="match status" value="1"/>
</dbReference>
<dbReference type="InterPro" id="IPR036525">
    <property type="entry name" value="Tubulin/FtsZ_GTPase_sf"/>
</dbReference>
<dbReference type="KEGG" id="osn:115216273"/>
<dbReference type="Pfam" id="PF00091">
    <property type="entry name" value="Tubulin"/>
    <property type="match status" value="1"/>
</dbReference>
<keyword evidence="6" id="KW-1185">Reference proteome</keyword>
<evidence type="ECO:0000256" key="4">
    <source>
        <dbReference type="ARBA" id="ARBA00023134"/>
    </source>
</evidence>
<dbReference type="RefSeq" id="XP_036362759.1">
    <property type="nucleotide sequence ID" value="XM_036506866.1"/>
</dbReference>
<dbReference type="Gene3D" id="3.40.50.1440">
    <property type="entry name" value="Tubulin/FtsZ, GTPase domain"/>
    <property type="match status" value="1"/>
</dbReference>
<feature type="domain" description="Tubulin/FtsZ GTPase" evidence="5">
    <location>
        <begin position="14"/>
        <end position="102"/>
    </location>
</feature>
<evidence type="ECO:0000256" key="3">
    <source>
        <dbReference type="ARBA" id="ARBA00022741"/>
    </source>
</evidence>
<keyword evidence="2" id="KW-0493">Microtubule</keyword>
<dbReference type="PRINTS" id="PR01161">
    <property type="entry name" value="TUBULIN"/>
</dbReference>
<proteinExistence type="inferred from homology"/>
<name>A0A7E6F4W1_9MOLL</name>
<dbReference type="GO" id="GO:0005874">
    <property type="term" value="C:microtubule"/>
    <property type="evidence" value="ECO:0007669"/>
    <property type="project" value="UniProtKB-KW"/>
</dbReference>
<keyword evidence="3" id="KW-0547">Nucleotide-binding</keyword>
<evidence type="ECO:0000259" key="5">
    <source>
        <dbReference type="Pfam" id="PF00091"/>
    </source>
</evidence>
<dbReference type="GO" id="GO:0007017">
    <property type="term" value="P:microtubule-based process"/>
    <property type="evidence" value="ECO:0007669"/>
    <property type="project" value="InterPro"/>
</dbReference>
<gene>
    <name evidence="7" type="primary">LOC115216273</name>
</gene>
<evidence type="ECO:0000256" key="1">
    <source>
        <dbReference type="ARBA" id="ARBA00009636"/>
    </source>
</evidence>
<dbReference type="SUPFAM" id="SSF52490">
    <property type="entry name" value="Tubulin nucleotide-binding domain-like"/>
    <property type="match status" value="1"/>
</dbReference>
<dbReference type="AlphaFoldDB" id="A0A7E6F4W1"/>
<dbReference type="Proteomes" id="UP000515154">
    <property type="component" value="Linkage group LG10"/>
</dbReference>
<keyword evidence="4" id="KW-0342">GTP-binding</keyword>
<dbReference type="InterPro" id="IPR003008">
    <property type="entry name" value="Tubulin_FtsZ_GTPase"/>
</dbReference>
<organism evidence="6 7">
    <name type="scientific">Octopus sinensis</name>
    <name type="common">East Asian common octopus</name>
    <dbReference type="NCBI Taxonomy" id="2607531"/>
    <lineage>
        <taxon>Eukaryota</taxon>
        <taxon>Metazoa</taxon>
        <taxon>Spiralia</taxon>
        <taxon>Lophotrochozoa</taxon>
        <taxon>Mollusca</taxon>
        <taxon>Cephalopoda</taxon>
        <taxon>Coleoidea</taxon>
        <taxon>Octopodiformes</taxon>
        <taxon>Octopoda</taxon>
        <taxon>Incirrata</taxon>
        <taxon>Octopodidae</taxon>
        <taxon>Octopus</taxon>
    </lineage>
</organism>
<sequence>MRWLARLLPKQTKCINTHTGQAEVQIGDTYWELYCLEHDIQPNGELSFAGSTGVTVSTSKFFLDLGTRKRIPRSILIYLGPTVINEVPVGKFYSNQTISGKMQQMTMPGVDIQYRKWFGDMSQDS</sequence>
<accession>A0A7E6F4W1</accession>
<dbReference type="InterPro" id="IPR000217">
    <property type="entry name" value="Tubulin"/>
</dbReference>
<dbReference type="GO" id="GO:0005525">
    <property type="term" value="F:GTP binding"/>
    <property type="evidence" value="ECO:0007669"/>
    <property type="project" value="UniProtKB-KW"/>
</dbReference>
<evidence type="ECO:0000313" key="6">
    <source>
        <dbReference type="Proteomes" id="UP000515154"/>
    </source>
</evidence>